<evidence type="ECO:0000313" key="4">
    <source>
        <dbReference type="Proteomes" id="UP000688137"/>
    </source>
</evidence>
<feature type="region of interest" description="Disordered" evidence="2">
    <location>
        <begin position="23"/>
        <end position="54"/>
    </location>
</feature>
<accession>A0A8S1QG46</accession>
<keyword evidence="1" id="KW-0175">Coiled coil</keyword>
<dbReference type="OMA" id="SHYNIVY"/>
<feature type="coiled-coil region" evidence="1">
    <location>
        <begin position="139"/>
        <end position="195"/>
    </location>
</feature>
<dbReference type="EMBL" id="CAJJDM010000164">
    <property type="protein sequence ID" value="CAD8114256.1"/>
    <property type="molecule type" value="Genomic_DNA"/>
</dbReference>
<reference evidence="3" key="1">
    <citation type="submission" date="2021-01" db="EMBL/GenBank/DDBJ databases">
        <authorList>
            <consortium name="Genoscope - CEA"/>
            <person name="William W."/>
        </authorList>
    </citation>
    <scope>NUCLEOTIDE SEQUENCE</scope>
</reference>
<feature type="compositionally biased region" description="Polar residues" evidence="2">
    <location>
        <begin position="31"/>
        <end position="48"/>
    </location>
</feature>
<protein>
    <submittedName>
        <fullName evidence="3">Uncharacterized protein</fullName>
    </submittedName>
</protein>
<feature type="coiled-coil region" evidence="1">
    <location>
        <begin position="54"/>
        <end position="84"/>
    </location>
</feature>
<keyword evidence="4" id="KW-1185">Reference proteome</keyword>
<evidence type="ECO:0000256" key="1">
    <source>
        <dbReference type="SAM" id="Coils"/>
    </source>
</evidence>
<sequence>MLNQPFKPTNKVVSLHSIMSNIKRQNKQKTRSISYHSNQIKSEGQSIQLRDDDSKKLNDQIKQKDELINQLQSQQQSFRKQLNEIFEVNHDNDESLILHIYSSIIQFKKDRTQYLQQDEINSKVILHYKQLLQQSTDIIANQEEQLTSQQQLLITLTNQLKENELLQHLNTSHQEKQYMSKIESLQSQIDKFRNASLLTTFRREDSLQYNKLQHLCKLLSSNPEEIEEEILQFIRNTFQFYQAIGNQQSNPYFNLVYAFIKSQFENERIQLTFNLNQINNEVIKVLINKFDLDNDIEQEMEQLILLKQIKSHNNQILQFIDQLGEFIIVKLQNYKRNEISRIMLIQNLVNLKRQIIKKL</sequence>
<evidence type="ECO:0000256" key="2">
    <source>
        <dbReference type="SAM" id="MobiDB-lite"/>
    </source>
</evidence>
<evidence type="ECO:0000313" key="3">
    <source>
        <dbReference type="EMBL" id="CAD8114256.1"/>
    </source>
</evidence>
<organism evidence="3 4">
    <name type="scientific">Paramecium primaurelia</name>
    <dbReference type="NCBI Taxonomy" id="5886"/>
    <lineage>
        <taxon>Eukaryota</taxon>
        <taxon>Sar</taxon>
        <taxon>Alveolata</taxon>
        <taxon>Ciliophora</taxon>
        <taxon>Intramacronucleata</taxon>
        <taxon>Oligohymenophorea</taxon>
        <taxon>Peniculida</taxon>
        <taxon>Parameciidae</taxon>
        <taxon>Paramecium</taxon>
    </lineage>
</organism>
<dbReference type="AlphaFoldDB" id="A0A8S1QG46"/>
<proteinExistence type="predicted"/>
<dbReference type="Proteomes" id="UP000688137">
    <property type="component" value="Unassembled WGS sequence"/>
</dbReference>
<name>A0A8S1QG46_PARPR</name>
<gene>
    <name evidence="3" type="ORF">PPRIM_AZ9-3.1.T1590022</name>
</gene>
<comment type="caution">
    <text evidence="3">The sequence shown here is derived from an EMBL/GenBank/DDBJ whole genome shotgun (WGS) entry which is preliminary data.</text>
</comment>